<dbReference type="AlphaFoldDB" id="A0A518BP04"/>
<dbReference type="InterPro" id="IPR051311">
    <property type="entry name" value="DedA_domain"/>
</dbReference>
<evidence type="ECO:0000256" key="7">
    <source>
        <dbReference type="SAM" id="Phobius"/>
    </source>
</evidence>
<dbReference type="GO" id="GO:0005886">
    <property type="term" value="C:plasma membrane"/>
    <property type="evidence" value="ECO:0007669"/>
    <property type="project" value="UniProtKB-SubCell"/>
</dbReference>
<evidence type="ECO:0000313" key="10">
    <source>
        <dbReference type="Proteomes" id="UP000316921"/>
    </source>
</evidence>
<evidence type="ECO:0000256" key="5">
    <source>
        <dbReference type="ARBA" id="ARBA00023136"/>
    </source>
</evidence>
<dbReference type="Proteomes" id="UP000316921">
    <property type="component" value="Chromosome"/>
</dbReference>
<evidence type="ECO:0000259" key="8">
    <source>
        <dbReference type="Pfam" id="PF09335"/>
    </source>
</evidence>
<feature type="transmembrane region" description="Helical" evidence="7">
    <location>
        <begin position="12"/>
        <end position="34"/>
    </location>
</feature>
<feature type="transmembrane region" description="Helical" evidence="7">
    <location>
        <begin position="141"/>
        <end position="163"/>
    </location>
</feature>
<dbReference type="EMBL" id="CP036287">
    <property type="protein sequence ID" value="QDU68663.1"/>
    <property type="molecule type" value="Genomic_DNA"/>
</dbReference>
<proteinExistence type="predicted"/>
<comment type="subcellular location">
    <subcellularLocation>
        <location evidence="1">Cell membrane</location>
        <topology evidence="1">Multi-pass membrane protein</topology>
    </subcellularLocation>
</comment>
<reference evidence="9 10" key="1">
    <citation type="submission" date="2019-02" db="EMBL/GenBank/DDBJ databases">
        <title>Deep-cultivation of Planctomycetes and their phenomic and genomic characterization uncovers novel biology.</title>
        <authorList>
            <person name="Wiegand S."/>
            <person name="Jogler M."/>
            <person name="Boedeker C."/>
            <person name="Pinto D."/>
            <person name="Vollmers J."/>
            <person name="Rivas-Marin E."/>
            <person name="Kohn T."/>
            <person name="Peeters S.H."/>
            <person name="Heuer A."/>
            <person name="Rast P."/>
            <person name="Oberbeckmann S."/>
            <person name="Bunk B."/>
            <person name="Jeske O."/>
            <person name="Meyerdierks A."/>
            <person name="Storesund J.E."/>
            <person name="Kallscheuer N."/>
            <person name="Luecker S."/>
            <person name="Lage O.M."/>
            <person name="Pohl T."/>
            <person name="Merkel B.J."/>
            <person name="Hornburger P."/>
            <person name="Mueller R.-W."/>
            <person name="Bruemmer F."/>
            <person name="Labrenz M."/>
            <person name="Spormann A.M."/>
            <person name="Op den Camp H."/>
            <person name="Overmann J."/>
            <person name="Amann R."/>
            <person name="Jetten M.S.M."/>
            <person name="Mascher T."/>
            <person name="Medema M.H."/>
            <person name="Devos D.P."/>
            <person name="Kaster A.-K."/>
            <person name="Ovreas L."/>
            <person name="Rohde M."/>
            <person name="Galperin M.Y."/>
            <person name="Jogler C."/>
        </authorList>
    </citation>
    <scope>NUCLEOTIDE SEQUENCE [LARGE SCALE GENOMIC DNA]</scope>
    <source>
        <strain evidence="9 10">Pla133</strain>
    </source>
</reference>
<gene>
    <name evidence="9" type="ORF">Pla133_37650</name>
</gene>
<keyword evidence="4 7" id="KW-1133">Transmembrane helix</keyword>
<sequence length="267" mass="29602">MLLLDLSTFAQDWIAQYGYLGPFVVLVLCGFGLPLPEELSLIGAGLLIHEGHDYWTMLVVCLAGVLLGDAVPYTVGRVWGPEALRLRFVRRLIHPRRFRRLERRFQAHRNWAIFSCRFFPGLRWPSYFLAGSMRMKVGHWLTLDAAGALIQVPVALYLGLLFGQNVERLRSELETFQIVAAAVVFVVVIAYLIRRRHRRGRAKRRAKNGRERSLRAVGAEGAEGAQESTIAPPRSPQAASDPAQGQPRIAAGGQSPPVGPSDSDPSA</sequence>
<evidence type="ECO:0000313" key="9">
    <source>
        <dbReference type="EMBL" id="QDU68663.1"/>
    </source>
</evidence>
<keyword evidence="2" id="KW-1003">Cell membrane</keyword>
<organism evidence="9 10">
    <name type="scientific">Engelhardtia mirabilis</name>
    <dbReference type="NCBI Taxonomy" id="2528011"/>
    <lineage>
        <taxon>Bacteria</taxon>
        <taxon>Pseudomonadati</taxon>
        <taxon>Planctomycetota</taxon>
        <taxon>Planctomycetia</taxon>
        <taxon>Planctomycetia incertae sedis</taxon>
        <taxon>Engelhardtia</taxon>
    </lineage>
</organism>
<feature type="compositionally biased region" description="Low complexity" evidence="6">
    <location>
        <begin position="218"/>
        <end position="227"/>
    </location>
</feature>
<dbReference type="InterPro" id="IPR032816">
    <property type="entry name" value="VTT_dom"/>
</dbReference>
<dbReference type="PANTHER" id="PTHR42709:SF6">
    <property type="entry name" value="UNDECAPRENYL PHOSPHATE TRANSPORTER A"/>
    <property type="match status" value="1"/>
</dbReference>
<accession>A0A518BP04</accession>
<evidence type="ECO:0000256" key="6">
    <source>
        <dbReference type="SAM" id="MobiDB-lite"/>
    </source>
</evidence>
<keyword evidence="3 7" id="KW-0812">Transmembrane</keyword>
<feature type="transmembrane region" description="Helical" evidence="7">
    <location>
        <begin position="54"/>
        <end position="75"/>
    </location>
</feature>
<feature type="region of interest" description="Disordered" evidence="6">
    <location>
        <begin position="200"/>
        <end position="267"/>
    </location>
</feature>
<keyword evidence="10" id="KW-1185">Reference proteome</keyword>
<evidence type="ECO:0000256" key="4">
    <source>
        <dbReference type="ARBA" id="ARBA00022989"/>
    </source>
</evidence>
<name>A0A518BP04_9BACT</name>
<keyword evidence="5 7" id="KW-0472">Membrane</keyword>
<evidence type="ECO:0000256" key="3">
    <source>
        <dbReference type="ARBA" id="ARBA00022692"/>
    </source>
</evidence>
<feature type="transmembrane region" description="Helical" evidence="7">
    <location>
        <begin position="175"/>
        <end position="193"/>
    </location>
</feature>
<evidence type="ECO:0000256" key="2">
    <source>
        <dbReference type="ARBA" id="ARBA00022475"/>
    </source>
</evidence>
<feature type="compositionally biased region" description="Low complexity" evidence="6">
    <location>
        <begin position="252"/>
        <end position="267"/>
    </location>
</feature>
<feature type="domain" description="VTT" evidence="8">
    <location>
        <begin position="35"/>
        <end position="159"/>
    </location>
</feature>
<evidence type="ECO:0000256" key="1">
    <source>
        <dbReference type="ARBA" id="ARBA00004651"/>
    </source>
</evidence>
<dbReference type="RefSeq" id="WP_145067869.1">
    <property type="nucleotide sequence ID" value="NZ_CP036287.1"/>
</dbReference>
<dbReference type="KEGG" id="pbap:Pla133_37650"/>
<protein>
    <recommendedName>
        <fullName evidence="8">VTT domain-containing protein</fullName>
    </recommendedName>
</protein>
<dbReference type="Pfam" id="PF09335">
    <property type="entry name" value="VTT_dom"/>
    <property type="match status" value="1"/>
</dbReference>
<dbReference type="PANTHER" id="PTHR42709">
    <property type="entry name" value="ALKALINE PHOSPHATASE LIKE PROTEIN"/>
    <property type="match status" value="1"/>
</dbReference>